<dbReference type="AlphaFoldDB" id="A0A8J9VEE0"/>
<dbReference type="GO" id="GO:0006816">
    <property type="term" value="P:calcium ion transport"/>
    <property type="evidence" value="ECO:0007669"/>
    <property type="project" value="TreeGrafter"/>
</dbReference>
<dbReference type="GO" id="GO:0005886">
    <property type="term" value="C:plasma membrane"/>
    <property type="evidence" value="ECO:0007669"/>
    <property type="project" value="UniProtKB-SubCell"/>
</dbReference>
<evidence type="ECO:0000256" key="11">
    <source>
        <dbReference type="SAM" id="Phobius"/>
    </source>
</evidence>
<keyword evidence="5 11" id="KW-0812">Transmembrane</keyword>
<reference evidence="12" key="1">
    <citation type="submission" date="2022-01" db="EMBL/GenBank/DDBJ databases">
        <authorList>
            <person name="Braso-Vives M."/>
        </authorList>
    </citation>
    <scope>NUCLEOTIDE SEQUENCE</scope>
</reference>
<organism evidence="12 13">
    <name type="scientific">Branchiostoma lanceolatum</name>
    <name type="common">Common lancelet</name>
    <name type="synonym">Amphioxus lanceolatum</name>
    <dbReference type="NCBI Taxonomy" id="7740"/>
    <lineage>
        <taxon>Eukaryota</taxon>
        <taxon>Metazoa</taxon>
        <taxon>Chordata</taxon>
        <taxon>Cephalochordata</taxon>
        <taxon>Leptocardii</taxon>
        <taxon>Amphioxiformes</taxon>
        <taxon>Branchiostomatidae</taxon>
        <taxon>Branchiostoma</taxon>
    </lineage>
</organism>
<evidence type="ECO:0000256" key="8">
    <source>
        <dbReference type="ARBA" id="ARBA00023136"/>
    </source>
</evidence>
<dbReference type="OrthoDB" id="10007519at2759"/>
<accession>A0A8J9VEE0</accession>
<evidence type="ECO:0000256" key="6">
    <source>
        <dbReference type="ARBA" id="ARBA00022729"/>
    </source>
</evidence>
<evidence type="ECO:0000256" key="7">
    <source>
        <dbReference type="ARBA" id="ARBA00022989"/>
    </source>
</evidence>
<dbReference type="GO" id="GO:0032870">
    <property type="term" value="P:cellular response to hormone stimulus"/>
    <property type="evidence" value="ECO:0007669"/>
    <property type="project" value="TreeGrafter"/>
</dbReference>
<evidence type="ECO:0000256" key="3">
    <source>
        <dbReference type="ARBA" id="ARBA00022448"/>
    </source>
</evidence>
<keyword evidence="4" id="KW-1003">Cell membrane</keyword>
<dbReference type="GO" id="GO:0006886">
    <property type="term" value="P:intracellular protein transport"/>
    <property type="evidence" value="ECO:0007669"/>
    <property type="project" value="InterPro"/>
</dbReference>
<keyword evidence="3" id="KW-0813">Transport</keyword>
<dbReference type="GO" id="GO:0007186">
    <property type="term" value="P:G protein-coupled receptor signaling pathway"/>
    <property type="evidence" value="ECO:0007669"/>
    <property type="project" value="TreeGrafter"/>
</dbReference>
<dbReference type="GO" id="GO:0008277">
    <property type="term" value="P:regulation of G protein-coupled receptor signaling pathway"/>
    <property type="evidence" value="ECO:0007669"/>
    <property type="project" value="InterPro"/>
</dbReference>
<name>A0A8J9VEE0_BRALA</name>
<dbReference type="PANTHER" id="PTHR14076">
    <property type="entry name" value="RECEPTOR ACTIVITY MODIFYING PROTEIN RAMP"/>
    <property type="match status" value="1"/>
</dbReference>
<evidence type="ECO:0000256" key="2">
    <source>
        <dbReference type="ARBA" id="ARBA00007087"/>
    </source>
</evidence>
<dbReference type="Proteomes" id="UP000838412">
    <property type="component" value="Chromosome 10"/>
</dbReference>
<sequence>MFPCSKLLYELLVIQPQNSVHLSISLTTACQATGSKLKLLRGSSDDSSERTSCACAAFWWPWSNMTGMLGWLLLCTLTVLSCGQADFISSKEITSLAETVEAWRDCGQAELYTDLLVTCTISFVTDLSKAGNESICLWPVSSKSALWPYSRLVSCTHQVGFITNCREAILVNRFMLEIHKSFYSDCPVPPEVQRDAPVYISAIFITVTTSLTVATASLLASGYLPNRR</sequence>
<evidence type="ECO:0000256" key="1">
    <source>
        <dbReference type="ARBA" id="ARBA00004251"/>
    </source>
</evidence>
<dbReference type="GO" id="GO:0015026">
    <property type="term" value="F:coreceptor activity"/>
    <property type="evidence" value="ECO:0007669"/>
    <property type="project" value="InterPro"/>
</dbReference>
<keyword evidence="13" id="KW-1185">Reference proteome</keyword>
<keyword evidence="7 11" id="KW-1133">Transmembrane helix</keyword>
<feature type="transmembrane region" description="Helical" evidence="11">
    <location>
        <begin position="198"/>
        <end position="224"/>
    </location>
</feature>
<evidence type="ECO:0000256" key="9">
    <source>
        <dbReference type="ARBA" id="ARBA00023157"/>
    </source>
</evidence>
<protein>
    <submittedName>
        <fullName evidence="12">Hypp5611 protein</fullName>
    </submittedName>
</protein>
<comment type="subcellular location">
    <subcellularLocation>
        <location evidence="1">Cell membrane</location>
        <topology evidence="1">Single-pass type I membrane protein</topology>
    </subcellularLocation>
</comment>
<evidence type="ECO:0000256" key="5">
    <source>
        <dbReference type="ARBA" id="ARBA00022692"/>
    </source>
</evidence>
<dbReference type="Pfam" id="PF04901">
    <property type="entry name" value="RAMP"/>
    <property type="match status" value="1"/>
</dbReference>
<comment type="similarity">
    <text evidence="2">Belongs to the RAMP family.</text>
</comment>
<dbReference type="InterPro" id="IPR006985">
    <property type="entry name" value="RAMP"/>
</dbReference>
<dbReference type="Gene3D" id="1.10.150.510">
    <property type="entry name" value="Receptor activity modifying family"/>
    <property type="match status" value="1"/>
</dbReference>
<evidence type="ECO:0000256" key="10">
    <source>
        <dbReference type="ARBA" id="ARBA00023170"/>
    </source>
</evidence>
<dbReference type="PANTHER" id="PTHR14076:SF7">
    <property type="entry name" value="RECEPTOR ACTIVITY-MODIFYING PROTEIN 1-LIKE"/>
    <property type="match status" value="1"/>
</dbReference>
<keyword evidence="9" id="KW-1015">Disulfide bond</keyword>
<dbReference type="InterPro" id="IPR038126">
    <property type="entry name" value="RAMP_sf"/>
</dbReference>
<keyword evidence="8 11" id="KW-0472">Membrane</keyword>
<evidence type="ECO:0000313" key="12">
    <source>
        <dbReference type="EMBL" id="CAH1238628.1"/>
    </source>
</evidence>
<dbReference type="GO" id="GO:0009986">
    <property type="term" value="C:cell surface"/>
    <property type="evidence" value="ECO:0007669"/>
    <property type="project" value="TreeGrafter"/>
</dbReference>
<dbReference type="GO" id="GO:0031623">
    <property type="term" value="P:receptor internalization"/>
    <property type="evidence" value="ECO:0007669"/>
    <property type="project" value="TreeGrafter"/>
</dbReference>
<keyword evidence="6" id="KW-0732">Signal</keyword>
<proteinExistence type="inferred from homology"/>
<dbReference type="GO" id="GO:0043235">
    <property type="term" value="C:receptor complex"/>
    <property type="evidence" value="ECO:0007669"/>
    <property type="project" value="TreeGrafter"/>
</dbReference>
<dbReference type="GO" id="GO:0072659">
    <property type="term" value="P:protein localization to plasma membrane"/>
    <property type="evidence" value="ECO:0007669"/>
    <property type="project" value="TreeGrafter"/>
</dbReference>
<dbReference type="EMBL" id="OV696695">
    <property type="protein sequence ID" value="CAH1238628.1"/>
    <property type="molecule type" value="Genomic_DNA"/>
</dbReference>
<evidence type="ECO:0000313" key="13">
    <source>
        <dbReference type="Proteomes" id="UP000838412"/>
    </source>
</evidence>
<gene>
    <name evidence="12" type="primary">Hypp5611</name>
    <name evidence="12" type="ORF">BLAG_LOCUS3143</name>
</gene>
<evidence type="ECO:0000256" key="4">
    <source>
        <dbReference type="ARBA" id="ARBA00022475"/>
    </source>
</evidence>
<keyword evidence="10" id="KW-0675">Receptor</keyword>